<evidence type="ECO:0000313" key="2">
    <source>
        <dbReference type="EMBL" id="KAK5818640.1"/>
    </source>
</evidence>
<feature type="region of interest" description="Disordered" evidence="1">
    <location>
        <begin position="1"/>
        <end position="55"/>
    </location>
</feature>
<feature type="compositionally biased region" description="Gly residues" evidence="1">
    <location>
        <begin position="26"/>
        <end position="36"/>
    </location>
</feature>
<organism evidence="2 3">
    <name type="scientific">Gossypium arboreum</name>
    <name type="common">Tree cotton</name>
    <name type="synonym">Gossypium nanking</name>
    <dbReference type="NCBI Taxonomy" id="29729"/>
    <lineage>
        <taxon>Eukaryota</taxon>
        <taxon>Viridiplantae</taxon>
        <taxon>Streptophyta</taxon>
        <taxon>Embryophyta</taxon>
        <taxon>Tracheophyta</taxon>
        <taxon>Spermatophyta</taxon>
        <taxon>Magnoliopsida</taxon>
        <taxon>eudicotyledons</taxon>
        <taxon>Gunneridae</taxon>
        <taxon>Pentapetalae</taxon>
        <taxon>rosids</taxon>
        <taxon>malvids</taxon>
        <taxon>Malvales</taxon>
        <taxon>Malvaceae</taxon>
        <taxon>Malvoideae</taxon>
        <taxon>Gossypium</taxon>
    </lineage>
</organism>
<reference evidence="2 3" key="1">
    <citation type="submission" date="2023-03" db="EMBL/GenBank/DDBJ databases">
        <title>WGS of Gossypium arboreum.</title>
        <authorList>
            <person name="Yu D."/>
        </authorList>
    </citation>
    <scope>NUCLEOTIDE SEQUENCE [LARGE SCALE GENOMIC DNA]</scope>
    <source>
        <tissue evidence="2">Leaf</tissue>
    </source>
</reference>
<dbReference type="EMBL" id="JARKNE010000007">
    <property type="protein sequence ID" value="KAK5818640.1"/>
    <property type="molecule type" value="Genomic_DNA"/>
</dbReference>
<name>A0ABR0PBJ7_GOSAR</name>
<dbReference type="Proteomes" id="UP001358586">
    <property type="component" value="Chromosome 7"/>
</dbReference>
<gene>
    <name evidence="2" type="ORF">PVK06_023583</name>
</gene>
<proteinExistence type="predicted"/>
<evidence type="ECO:0000313" key="3">
    <source>
        <dbReference type="Proteomes" id="UP001358586"/>
    </source>
</evidence>
<comment type="caution">
    <text evidence="2">The sequence shown here is derived from an EMBL/GenBank/DDBJ whole genome shotgun (WGS) entry which is preliminary data.</text>
</comment>
<accession>A0ABR0PBJ7</accession>
<evidence type="ECO:0000256" key="1">
    <source>
        <dbReference type="SAM" id="MobiDB-lite"/>
    </source>
</evidence>
<protein>
    <submittedName>
        <fullName evidence="2">Uncharacterized protein</fullName>
    </submittedName>
</protein>
<sequence>MEFSEETAVGSPPATACGGRNSERLVGGGGAGGGGRHASDGGWDKGRPRCGAPKKVWTEKSGNVLEKLEHTRVGLQTWEKNIKADWRKKSKNLRERLVKLNGMDRDDNILAEIVDVKLELNWEMEKEELYKEQRARANWLRQGDKNTAFFHSIAS</sequence>
<keyword evidence="3" id="KW-1185">Reference proteome</keyword>
<feature type="compositionally biased region" description="Basic and acidic residues" evidence="1">
    <location>
        <begin position="37"/>
        <end position="47"/>
    </location>
</feature>